<dbReference type="Gene3D" id="3.40.50.2020">
    <property type="match status" value="1"/>
</dbReference>
<dbReference type="SUPFAM" id="SSF53271">
    <property type="entry name" value="PRTase-like"/>
    <property type="match status" value="1"/>
</dbReference>
<comment type="caution">
    <text evidence="1">The sequence shown here is derived from an EMBL/GenBank/DDBJ whole genome shotgun (WGS) entry which is preliminary data.</text>
</comment>
<gene>
    <name evidence="1" type="ORF">CLV41_111232</name>
</gene>
<reference evidence="1 2" key="1">
    <citation type="submission" date="2018-01" db="EMBL/GenBank/DDBJ databases">
        <title>Genomic Encyclopedia of Archaeal and Bacterial Type Strains, Phase II (KMG-II): from individual species to whole genera.</title>
        <authorList>
            <person name="Goeker M."/>
        </authorList>
    </citation>
    <scope>NUCLEOTIDE SEQUENCE [LARGE SCALE GENOMIC DNA]</scope>
    <source>
        <strain evidence="1 2">DSM 17023</strain>
    </source>
</reference>
<evidence type="ECO:0000313" key="1">
    <source>
        <dbReference type="EMBL" id="POF28980.1"/>
    </source>
</evidence>
<accession>A0A2S3UN23</accession>
<protein>
    <submittedName>
        <fullName evidence="1">Uncharacterized protein</fullName>
    </submittedName>
</protein>
<dbReference type="InterPro" id="IPR000836">
    <property type="entry name" value="PRTase_dom"/>
</dbReference>
<dbReference type="RefSeq" id="WP_103224608.1">
    <property type="nucleotide sequence ID" value="NZ_PPCN01000011.1"/>
</dbReference>
<evidence type="ECO:0000313" key="2">
    <source>
        <dbReference type="Proteomes" id="UP000236959"/>
    </source>
</evidence>
<organism evidence="1 2">
    <name type="scientific">Roseibium marinum</name>
    <dbReference type="NCBI Taxonomy" id="281252"/>
    <lineage>
        <taxon>Bacteria</taxon>
        <taxon>Pseudomonadati</taxon>
        <taxon>Pseudomonadota</taxon>
        <taxon>Alphaproteobacteria</taxon>
        <taxon>Hyphomicrobiales</taxon>
        <taxon>Stappiaceae</taxon>
        <taxon>Roseibium</taxon>
    </lineage>
</organism>
<dbReference type="Proteomes" id="UP000236959">
    <property type="component" value="Unassembled WGS sequence"/>
</dbReference>
<dbReference type="EMBL" id="PPCN01000011">
    <property type="protein sequence ID" value="POF28980.1"/>
    <property type="molecule type" value="Genomic_DNA"/>
</dbReference>
<name>A0A2S3UN23_9HYPH</name>
<proteinExistence type="predicted"/>
<dbReference type="AlphaFoldDB" id="A0A2S3UN23"/>
<dbReference type="CDD" id="cd06223">
    <property type="entry name" value="PRTases_typeI"/>
    <property type="match status" value="1"/>
</dbReference>
<dbReference type="OrthoDB" id="9802134at2"/>
<dbReference type="InterPro" id="IPR029057">
    <property type="entry name" value="PRTase-like"/>
</dbReference>
<keyword evidence="2" id="KW-1185">Reference proteome</keyword>
<sequence>MTHDEVSPLFRKTGATHEGQLSLTSGLRGFDLHAGTRGIDVEDIVTTGLSSRGTVTSLKVLGAEVHAVACLIYRSGGEADACVPVIALAQYKVPACEPANLPPKLAALPATKPGCRGLN</sequence>